<organism evidence="3 4">
    <name type="scientific">Clytia hemisphaerica</name>
    <dbReference type="NCBI Taxonomy" id="252671"/>
    <lineage>
        <taxon>Eukaryota</taxon>
        <taxon>Metazoa</taxon>
        <taxon>Cnidaria</taxon>
        <taxon>Hydrozoa</taxon>
        <taxon>Hydroidolina</taxon>
        <taxon>Leptothecata</taxon>
        <taxon>Obeliida</taxon>
        <taxon>Clytiidae</taxon>
        <taxon>Clytia</taxon>
    </lineage>
</organism>
<proteinExistence type="predicted"/>
<dbReference type="GO" id="GO:0005930">
    <property type="term" value="C:axoneme"/>
    <property type="evidence" value="ECO:0007669"/>
    <property type="project" value="TreeGrafter"/>
</dbReference>
<feature type="domain" description="Bardet-Biedl syndrome 1 protein GAE" evidence="2">
    <location>
        <begin position="481"/>
        <end position="584"/>
    </location>
</feature>
<protein>
    <recommendedName>
        <fullName evidence="5">Bardet-Biedl syndrome 1 N-terminal domain-containing protein</fullName>
    </recommendedName>
</protein>
<dbReference type="RefSeq" id="XP_066931062.1">
    <property type="nucleotide sequence ID" value="XM_067074961.1"/>
</dbReference>
<dbReference type="SUPFAM" id="SSF50978">
    <property type="entry name" value="WD40 repeat-like"/>
    <property type="match status" value="1"/>
</dbReference>
<dbReference type="GO" id="GO:0005119">
    <property type="term" value="F:smoothened binding"/>
    <property type="evidence" value="ECO:0007669"/>
    <property type="project" value="TreeGrafter"/>
</dbReference>
<dbReference type="PANTHER" id="PTHR20870">
    <property type="entry name" value="BARDET-BIEDL SYNDROME 1 PROTEIN"/>
    <property type="match status" value="1"/>
</dbReference>
<dbReference type="Pfam" id="PF14779">
    <property type="entry name" value="BBS1"/>
    <property type="match status" value="1"/>
</dbReference>
<dbReference type="InterPro" id="IPR032728">
    <property type="entry name" value="BBS1_N"/>
</dbReference>
<keyword evidence="4" id="KW-1185">Reference proteome</keyword>
<evidence type="ECO:0000313" key="3">
    <source>
        <dbReference type="EnsemblMetazoa" id="CLYHEMP013040.1"/>
    </source>
</evidence>
<name>A0A7M5WTW2_9CNID</name>
<dbReference type="PROSITE" id="PS51257">
    <property type="entry name" value="PROKAR_LIPOPROTEIN"/>
    <property type="match status" value="1"/>
</dbReference>
<dbReference type="Pfam" id="PF23304">
    <property type="entry name" value="GAE_BBS1"/>
    <property type="match status" value="1"/>
</dbReference>
<dbReference type="GO" id="GO:0005113">
    <property type="term" value="F:patched binding"/>
    <property type="evidence" value="ECO:0007669"/>
    <property type="project" value="TreeGrafter"/>
</dbReference>
<dbReference type="GO" id="GO:0034464">
    <property type="term" value="C:BBSome"/>
    <property type="evidence" value="ECO:0007669"/>
    <property type="project" value="InterPro"/>
</dbReference>
<sequence>MVAEDSKEEALKKPSPWLDAHFNPVASLNTFTSCIALADLQADGEYKLVVADLGTGQSNMKLKVYKGTSVMSESAIIDLPTAVATFHMDTNEPRSPAIAVASGPFIYIYKNLRPYFKFSLPLGDVNPIEKDLWNQSKEEMIDIAMLYEMLASVRDDVGSSGLTVRSLKLLNLPPEEIEAFAAVHKHTPLKKQSVVTCMDTLMKSSSDEGSISCLVVGSESKEVFILDPEAFTILSKHSVKSVPVFIDVSGLFDVDYRITIACRDAKVYMLKKGSGPAKLAFEMHSPIVGLERVGKTLVVGCMDKTITCFTTKGKKLWANHLPAQITTMSTLNHKSKGYKALLVALDNAEVRIYRDKVLASTLHTQDVVHGMKFGRFGREDGALVMTTIGGGLIVKILKRTASFDGSDHSSATPVSQLAKIPIPRKTKLFVDQALREKECAKEMHQVFQSDLFKIRLNAARSLVKTIQTSSNPVSSSFDDPLKLSAQVQGIGPGFKLIMSVQNTSSSSPSTDLLLTFMADHKLYKIAKPSIQVPLLLPGIAYTYETFVECITENAVSDKIKVFLLHRGDPVPIITAVISMPVSEAMVVV</sequence>
<reference evidence="3" key="1">
    <citation type="submission" date="2021-01" db="UniProtKB">
        <authorList>
            <consortium name="EnsemblMetazoa"/>
        </authorList>
    </citation>
    <scope>IDENTIFICATION</scope>
</reference>
<dbReference type="AlphaFoldDB" id="A0A7M5WTW2"/>
<dbReference type="InterPro" id="IPR036322">
    <property type="entry name" value="WD40_repeat_dom_sf"/>
</dbReference>
<dbReference type="EnsemblMetazoa" id="CLYHEMT013040.1">
    <property type="protein sequence ID" value="CLYHEMP013040.1"/>
    <property type="gene ID" value="CLYHEMG013040"/>
</dbReference>
<evidence type="ECO:0000259" key="1">
    <source>
        <dbReference type="Pfam" id="PF14779"/>
    </source>
</evidence>
<evidence type="ECO:0000313" key="4">
    <source>
        <dbReference type="Proteomes" id="UP000594262"/>
    </source>
</evidence>
<evidence type="ECO:0008006" key="5">
    <source>
        <dbReference type="Google" id="ProtNLM"/>
    </source>
</evidence>
<dbReference type="GO" id="GO:0061512">
    <property type="term" value="P:protein localization to cilium"/>
    <property type="evidence" value="ECO:0007669"/>
    <property type="project" value="TreeGrafter"/>
</dbReference>
<dbReference type="GO" id="GO:1905515">
    <property type="term" value="P:non-motile cilium assembly"/>
    <property type="evidence" value="ECO:0007669"/>
    <property type="project" value="InterPro"/>
</dbReference>
<dbReference type="OrthoDB" id="10259809at2759"/>
<accession>A0A7M5WTW2</accession>
<dbReference type="InterPro" id="IPR028784">
    <property type="entry name" value="BBS1"/>
</dbReference>
<dbReference type="GO" id="GO:0005813">
    <property type="term" value="C:centrosome"/>
    <property type="evidence" value="ECO:0007669"/>
    <property type="project" value="TreeGrafter"/>
</dbReference>
<dbReference type="InterPro" id="IPR056419">
    <property type="entry name" value="GAE_BBS1"/>
</dbReference>
<feature type="domain" description="Bardet-Biedl syndrome 1 N-terminal" evidence="1">
    <location>
        <begin position="17"/>
        <end position="271"/>
    </location>
</feature>
<dbReference type="PANTHER" id="PTHR20870:SF0">
    <property type="entry name" value="BARDET-BIEDL SYNDROME 1 PROTEIN"/>
    <property type="match status" value="1"/>
</dbReference>
<evidence type="ECO:0000259" key="2">
    <source>
        <dbReference type="Pfam" id="PF23304"/>
    </source>
</evidence>
<dbReference type="Proteomes" id="UP000594262">
    <property type="component" value="Unplaced"/>
</dbReference>
<dbReference type="GeneID" id="136818725"/>